<keyword evidence="1" id="KW-1133">Transmembrane helix</keyword>
<evidence type="ECO:0000256" key="1">
    <source>
        <dbReference type="SAM" id="Phobius"/>
    </source>
</evidence>
<sequence length="66" mass="7640">MTEHAHPNNQDNIFVENYDVEPEHFNEDKLSLKRSYLEWIGLGLAVTATAFQTVFTVIFLSHFLTV</sequence>
<reference evidence="2" key="1">
    <citation type="journal article" date="2014" name="Int. J. Syst. Evol. Microbiol.">
        <title>Complete genome sequence of Corynebacterium casei LMG S-19264T (=DSM 44701T), isolated from a smear-ripened cheese.</title>
        <authorList>
            <consortium name="US DOE Joint Genome Institute (JGI-PGF)"/>
            <person name="Walter F."/>
            <person name="Albersmeier A."/>
            <person name="Kalinowski J."/>
            <person name="Ruckert C."/>
        </authorList>
    </citation>
    <scope>NUCLEOTIDE SEQUENCE</scope>
    <source>
        <strain evidence="2">KCTC 32296</strain>
    </source>
</reference>
<organism evidence="2 3">
    <name type="scientific">Asticcacaulis endophyticus</name>
    <dbReference type="NCBI Taxonomy" id="1395890"/>
    <lineage>
        <taxon>Bacteria</taxon>
        <taxon>Pseudomonadati</taxon>
        <taxon>Pseudomonadota</taxon>
        <taxon>Alphaproteobacteria</taxon>
        <taxon>Caulobacterales</taxon>
        <taxon>Caulobacteraceae</taxon>
        <taxon>Asticcacaulis</taxon>
    </lineage>
</organism>
<keyword evidence="1" id="KW-0812">Transmembrane</keyword>
<dbReference type="RefSeq" id="WP_189484454.1">
    <property type="nucleotide sequence ID" value="NZ_BMZB01000001.1"/>
</dbReference>
<reference evidence="2" key="2">
    <citation type="submission" date="2020-09" db="EMBL/GenBank/DDBJ databases">
        <authorList>
            <person name="Sun Q."/>
            <person name="Kim S."/>
        </authorList>
    </citation>
    <scope>NUCLEOTIDE SEQUENCE</scope>
    <source>
        <strain evidence="2">KCTC 32296</strain>
    </source>
</reference>
<evidence type="ECO:0000313" key="3">
    <source>
        <dbReference type="Proteomes" id="UP000662572"/>
    </source>
</evidence>
<gene>
    <name evidence="2" type="ORF">GCM10011273_01330</name>
</gene>
<proteinExistence type="predicted"/>
<dbReference type="Proteomes" id="UP000662572">
    <property type="component" value="Unassembled WGS sequence"/>
</dbReference>
<feature type="transmembrane region" description="Helical" evidence="1">
    <location>
        <begin position="39"/>
        <end position="64"/>
    </location>
</feature>
<name>A0A918PSJ2_9CAUL</name>
<dbReference type="EMBL" id="BMZB01000001">
    <property type="protein sequence ID" value="GGZ20477.1"/>
    <property type="molecule type" value="Genomic_DNA"/>
</dbReference>
<accession>A0A918PSJ2</accession>
<protein>
    <submittedName>
        <fullName evidence="2">Uncharacterized protein</fullName>
    </submittedName>
</protein>
<keyword evidence="3" id="KW-1185">Reference proteome</keyword>
<keyword evidence="1" id="KW-0472">Membrane</keyword>
<dbReference type="AlphaFoldDB" id="A0A918PSJ2"/>
<comment type="caution">
    <text evidence="2">The sequence shown here is derived from an EMBL/GenBank/DDBJ whole genome shotgun (WGS) entry which is preliminary data.</text>
</comment>
<evidence type="ECO:0000313" key="2">
    <source>
        <dbReference type="EMBL" id="GGZ20477.1"/>
    </source>
</evidence>